<evidence type="ECO:0000256" key="1">
    <source>
        <dbReference type="ARBA" id="ARBA00004651"/>
    </source>
</evidence>
<dbReference type="Proteomes" id="UP001205919">
    <property type="component" value="Unassembled WGS sequence"/>
</dbReference>
<dbReference type="GO" id="GO:0005886">
    <property type="term" value="C:plasma membrane"/>
    <property type="evidence" value="ECO:0007669"/>
    <property type="project" value="UniProtKB-SubCell"/>
</dbReference>
<sequence length="484" mass="52951">MNLTVFVAVCYLLSIFTIGIISSKYFTKSEEGFYLGDRGFGPVATAISAGATDTSGWIFIGAVGFSYAYGISTMWMCVGYTLGYFFNYIFLAPPLRRYTNRTGAMSVPQYFEIRYKKYGKLLRAISSLMIAIFFVIYTGAQLTSAGKAFEALIQWDYTIAIVIAAFFGTFYAFFGGYKAVVWTDVLQGCIMMIVLWIFPIYLVLHLGGWNAFWAKVYAIDPILVSATGGIKGYAGFAFAFGLFAGGLGEPGQPQILQRFISAKDDRTIIASSLIAVFWVLTVQGGSSMIGLICRVMSPALQDPEYAFPVLIRQMMHPVIAGIVLAAIFSAILSTVDSLIMVVSQTVHLDIIEGCMKKKLSDYGVVWVGRVVILAVGLGGAIIALSNIRMVFWFVLYSWAVMGASFAPPLVLGLYWKRVTASGAMAGIITGATVTVLWYNIPFLKESIYELVPAMIASILMTVIVSYMTSEPEDGEKQISLAQDN</sequence>
<comment type="caution">
    <text evidence="15">The sequence shown here is derived from an EMBL/GenBank/DDBJ whole genome shotgun (WGS) entry which is preliminary data.</text>
</comment>
<dbReference type="AlphaFoldDB" id="A0AAW5JZQ4"/>
<dbReference type="InterPro" id="IPR050277">
    <property type="entry name" value="Sodium:Solute_Symporter"/>
</dbReference>
<feature type="transmembrane region" description="Helical" evidence="14">
    <location>
        <begin position="152"/>
        <end position="174"/>
    </location>
</feature>
<evidence type="ECO:0000256" key="6">
    <source>
        <dbReference type="ARBA" id="ARBA00022847"/>
    </source>
</evidence>
<keyword evidence="16" id="KW-1185">Reference proteome</keyword>
<keyword evidence="3 14" id="KW-0813">Transport</keyword>
<evidence type="ECO:0000256" key="7">
    <source>
        <dbReference type="ARBA" id="ARBA00022989"/>
    </source>
</evidence>
<evidence type="ECO:0000256" key="14">
    <source>
        <dbReference type="RuleBase" id="RU366012"/>
    </source>
</evidence>
<dbReference type="RefSeq" id="WP_256181183.1">
    <property type="nucleotide sequence ID" value="NZ_JANFYT010000002.1"/>
</dbReference>
<dbReference type="GO" id="GO:0005298">
    <property type="term" value="F:proline:sodium symporter activity"/>
    <property type="evidence" value="ECO:0007669"/>
    <property type="project" value="UniProtKB-UniRule"/>
</dbReference>
<feature type="transmembrane region" description="Helical" evidence="14">
    <location>
        <begin position="317"/>
        <end position="342"/>
    </location>
</feature>
<evidence type="ECO:0000256" key="13">
    <source>
        <dbReference type="RuleBase" id="RU362091"/>
    </source>
</evidence>
<dbReference type="GO" id="GO:0031402">
    <property type="term" value="F:sodium ion binding"/>
    <property type="evidence" value="ECO:0007669"/>
    <property type="project" value="UniProtKB-UniRule"/>
</dbReference>
<dbReference type="InterPro" id="IPR011851">
    <property type="entry name" value="Na/Pro_symporter"/>
</dbReference>
<dbReference type="GO" id="GO:0015824">
    <property type="term" value="P:proline transport"/>
    <property type="evidence" value="ECO:0007669"/>
    <property type="project" value="UniProtKB-UniRule"/>
</dbReference>
<comment type="function">
    <text evidence="14">Catalyzes the sodium-dependent uptake of extracellular L-proline.</text>
</comment>
<organism evidence="15 16">
    <name type="scientific">Cloacibacillus evryensis</name>
    <dbReference type="NCBI Taxonomy" id="508460"/>
    <lineage>
        <taxon>Bacteria</taxon>
        <taxon>Thermotogati</taxon>
        <taxon>Synergistota</taxon>
        <taxon>Synergistia</taxon>
        <taxon>Synergistales</taxon>
        <taxon>Synergistaceae</taxon>
        <taxon>Cloacibacillus</taxon>
    </lineage>
</organism>
<evidence type="ECO:0000256" key="4">
    <source>
        <dbReference type="ARBA" id="ARBA00022475"/>
    </source>
</evidence>
<evidence type="ECO:0000256" key="8">
    <source>
        <dbReference type="ARBA" id="ARBA00023053"/>
    </source>
</evidence>
<gene>
    <name evidence="15" type="ORF">NE630_00990</name>
</gene>
<keyword evidence="14" id="KW-0029">Amino-acid transport</keyword>
<evidence type="ECO:0000313" key="16">
    <source>
        <dbReference type="Proteomes" id="UP001205919"/>
    </source>
</evidence>
<comment type="subcellular location">
    <subcellularLocation>
        <location evidence="1 14">Cell membrane</location>
        <topology evidence="1 14">Multi-pass membrane protein</topology>
    </subcellularLocation>
</comment>
<accession>A0AAW5JZQ4</accession>
<evidence type="ECO:0000256" key="3">
    <source>
        <dbReference type="ARBA" id="ARBA00022448"/>
    </source>
</evidence>
<protein>
    <recommendedName>
        <fullName evidence="14">Sodium/proline symporter</fullName>
    </recommendedName>
    <alternativeName>
        <fullName evidence="14">Proline permease</fullName>
    </alternativeName>
</protein>
<comment type="similarity">
    <text evidence="2 13">Belongs to the sodium:solute symporter (SSF) (TC 2.A.21) family.</text>
</comment>
<keyword evidence="5 14" id="KW-0812">Transmembrane</keyword>
<dbReference type="CDD" id="cd11475">
    <property type="entry name" value="SLC5sbd_PutP"/>
    <property type="match status" value="1"/>
</dbReference>
<dbReference type="EMBL" id="JANFYT010000002">
    <property type="protein sequence ID" value="MCQ4812994.1"/>
    <property type="molecule type" value="Genomic_DNA"/>
</dbReference>
<keyword evidence="11 14" id="KW-0739">Sodium transport</keyword>
<evidence type="ECO:0000256" key="10">
    <source>
        <dbReference type="ARBA" id="ARBA00023136"/>
    </source>
</evidence>
<feature type="transmembrane region" description="Helical" evidence="14">
    <location>
        <begin position="6"/>
        <end position="27"/>
    </location>
</feature>
<evidence type="ECO:0000313" key="15">
    <source>
        <dbReference type="EMBL" id="MCQ4812994.1"/>
    </source>
</evidence>
<keyword evidence="7 14" id="KW-1133">Transmembrane helix</keyword>
<dbReference type="InterPro" id="IPR038377">
    <property type="entry name" value="Na/Glc_symporter_sf"/>
</dbReference>
<comment type="catalytic activity">
    <reaction evidence="12">
        <text>L-proline(in) + Na(+)(in) = L-proline(out) + Na(+)(out)</text>
        <dbReference type="Rhea" id="RHEA:28967"/>
        <dbReference type="ChEBI" id="CHEBI:29101"/>
        <dbReference type="ChEBI" id="CHEBI:60039"/>
    </reaction>
</comment>
<feature type="transmembrane region" description="Helical" evidence="14">
    <location>
        <begin position="181"/>
        <end position="202"/>
    </location>
</feature>
<reference evidence="15 16" key="1">
    <citation type="submission" date="2022-06" db="EMBL/GenBank/DDBJ databases">
        <title>Isolation of gut microbiota from human fecal samples.</title>
        <authorList>
            <person name="Pamer E.G."/>
            <person name="Barat B."/>
            <person name="Waligurski E."/>
            <person name="Medina S."/>
            <person name="Paddock L."/>
            <person name="Mostad J."/>
        </authorList>
    </citation>
    <scope>NUCLEOTIDE SEQUENCE [LARGE SCALE GENOMIC DNA]</scope>
    <source>
        <strain evidence="15 16">DFI.9.90</strain>
    </source>
</reference>
<feature type="transmembrane region" description="Helical" evidence="14">
    <location>
        <begin position="66"/>
        <end position="91"/>
    </location>
</feature>
<evidence type="ECO:0000256" key="2">
    <source>
        <dbReference type="ARBA" id="ARBA00006434"/>
    </source>
</evidence>
<evidence type="ECO:0000256" key="12">
    <source>
        <dbReference type="ARBA" id="ARBA00033708"/>
    </source>
</evidence>
<feature type="transmembrane region" description="Helical" evidence="14">
    <location>
        <begin position="422"/>
        <end position="440"/>
    </location>
</feature>
<proteinExistence type="inferred from homology"/>
<dbReference type="PROSITE" id="PS50283">
    <property type="entry name" value="NA_SOLUT_SYMP_3"/>
    <property type="match status" value="1"/>
</dbReference>
<dbReference type="NCBIfam" id="TIGR00813">
    <property type="entry name" value="sss"/>
    <property type="match status" value="1"/>
</dbReference>
<dbReference type="PANTHER" id="PTHR48086">
    <property type="entry name" value="SODIUM/PROLINE SYMPORTER-RELATED"/>
    <property type="match status" value="1"/>
</dbReference>
<evidence type="ECO:0000256" key="9">
    <source>
        <dbReference type="ARBA" id="ARBA00023065"/>
    </source>
</evidence>
<feature type="transmembrane region" description="Helical" evidence="14">
    <location>
        <begin position="39"/>
        <end position="60"/>
    </location>
</feature>
<keyword evidence="6 14" id="KW-0769">Symport</keyword>
<feature type="transmembrane region" description="Helical" evidence="14">
    <location>
        <begin position="121"/>
        <end position="140"/>
    </location>
</feature>
<feature type="transmembrane region" description="Helical" evidence="14">
    <location>
        <begin position="363"/>
        <end position="384"/>
    </location>
</feature>
<feature type="transmembrane region" description="Helical" evidence="14">
    <location>
        <begin position="268"/>
        <end position="297"/>
    </location>
</feature>
<name>A0AAW5JZQ4_9BACT</name>
<evidence type="ECO:0000256" key="11">
    <source>
        <dbReference type="ARBA" id="ARBA00023201"/>
    </source>
</evidence>
<keyword evidence="8 14" id="KW-0915">Sodium</keyword>
<feature type="transmembrane region" description="Helical" evidence="14">
    <location>
        <begin position="390"/>
        <end position="415"/>
    </location>
</feature>
<dbReference type="InterPro" id="IPR001734">
    <property type="entry name" value="Na/solute_symporter"/>
</dbReference>
<dbReference type="PANTHER" id="PTHR48086:SF3">
    <property type="entry name" value="SODIUM_PROLINE SYMPORTER"/>
    <property type="match status" value="1"/>
</dbReference>
<keyword evidence="9 14" id="KW-0406">Ion transport</keyword>
<dbReference type="Pfam" id="PF00474">
    <property type="entry name" value="SSF"/>
    <property type="match status" value="1"/>
</dbReference>
<evidence type="ECO:0000256" key="5">
    <source>
        <dbReference type="ARBA" id="ARBA00022692"/>
    </source>
</evidence>
<feature type="transmembrane region" description="Helical" evidence="14">
    <location>
        <begin position="446"/>
        <end position="467"/>
    </location>
</feature>
<dbReference type="Gene3D" id="1.20.1730.10">
    <property type="entry name" value="Sodium/glucose cotransporter"/>
    <property type="match status" value="1"/>
</dbReference>
<feature type="transmembrane region" description="Helical" evidence="14">
    <location>
        <begin position="222"/>
        <end position="247"/>
    </location>
</feature>
<keyword evidence="10 14" id="KW-0472">Membrane</keyword>
<keyword evidence="4 14" id="KW-1003">Cell membrane</keyword>